<dbReference type="GO" id="GO:0007165">
    <property type="term" value="P:signal transduction"/>
    <property type="evidence" value="ECO:0007669"/>
    <property type="project" value="TreeGrafter"/>
</dbReference>
<evidence type="ECO:0000256" key="6">
    <source>
        <dbReference type="ARBA" id="ARBA00022837"/>
    </source>
</evidence>
<keyword evidence="4" id="KW-0272">Extracellular matrix</keyword>
<dbReference type="SMART" id="SM00335">
    <property type="entry name" value="ANX"/>
    <property type="match status" value="4"/>
</dbReference>
<dbReference type="PANTHER" id="PTHR10502:SF17">
    <property type="entry name" value="ANNEXIN A1"/>
    <property type="match status" value="1"/>
</dbReference>
<sequence>MSFISEFLSQALFLDSCSDQATQQVSGGLQTAPSYDASADVTALDKAIKTKGVDEATITNILTKRTNAQRQAIKAAYQSTTGKPLEEALKKALSGHYEEVVLALLKTPAEYDAEELKFATKGLGTDEDTLIEILASRTNREIQAIKVAYKEKFKTELAKDITSDTSGHFQKGLLALLEASRSEDTRVNDELVDNDARALFEAGEKKKKADVPVLIHILTSRSYAHLQKVFQRYTKYSKHDVGKAMDLELKGDIEKLLTAIVKVTSCRAAFFAERLHLAMKGSGTKHRALIRNVVSHSENEMNDIRPQYKRMFTTALRQAVLDEVKGDYQTILLALIGGA</sequence>
<evidence type="ECO:0000256" key="8">
    <source>
        <dbReference type="ARBA" id="ARBA00023216"/>
    </source>
</evidence>
<dbReference type="GO" id="GO:0005737">
    <property type="term" value="C:cytoplasm"/>
    <property type="evidence" value="ECO:0007669"/>
    <property type="project" value="TreeGrafter"/>
</dbReference>
<dbReference type="GO" id="GO:0012506">
    <property type="term" value="C:vesicle membrane"/>
    <property type="evidence" value="ECO:0007669"/>
    <property type="project" value="TreeGrafter"/>
</dbReference>
<comment type="domain">
    <text evidence="12">A pair of annexin repeats may form one binding site for calcium and phospholipid.</text>
</comment>
<protein>
    <recommendedName>
        <fullName evidence="12">Annexin</fullName>
    </recommendedName>
</protein>
<evidence type="ECO:0000256" key="11">
    <source>
        <dbReference type="ARBA" id="ARBA00063091"/>
    </source>
</evidence>
<evidence type="ECO:0000256" key="4">
    <source>
        <dbReference type="ARBA" id="ARBA00022530"/>
    </source>
</evidence>
<dbReference type="GO" id="GO:0071385">
    <property type="term" value="P:cellular response to glucocorticoid stimulus"/>
    <property type="evidence" value="ECO:0007669"/>
    <property type="project" value="TreeGrafter"/>
</dbReference>
<dbReference type="PANTHER" id="PTHR10502">
    <property type="entry name" value="ANNEXIN"/>
    <property type="match status" value="1"/>
</dbReference>
<comment type="function">
    <text evidence="10">Calcium-regulated membrane-binding protein whose affinity for calcium is greatly enhanced by anionic phospholipids. It binds two calcium ions with high affinity.</text>
</comment>
<evidence type="ECO:0000256" key="2">
    <source>
        <dbReference type="ARBA" id="ARBA00007831"/>
    </source>
</evidence>
<dbReference type="SUPFAM" id="SSF47874">
    <property type="entry name" value="Annexin"/>
    <property type="match status" value="1"/>
</dbReference>
<reference evidence="13" key="1">
    <citation type="submission" date="2006-12" db="EMBL/GenBank/DDBJ databases">
        <title>Comprehensive interaction of dicalcin (p26olf) with annexins: Possible roles in frog olfactory cilia.</title>
        <authorList>
            <person name="Uebi T."/>
            <person name="Miwa N."/>
            <person name="Kawamura S."/>
        </authorList>
    </citation>
    <scope>NUCLEOTIDE SEQUENCE</scope>
</reference>
<comment type="subunit">
    <text evidence="11">Tetramer of 2 light chains (p10 proteins) and 2 heavy chains (p36 proteins).</text>
</comment>
<dbReference type="FunFam" id="1.10.220.10:FF:000003">
    <property type="entry name" value="Annexin"/>
    <property type="match status" value="1"/>
</dbReference>
<dbReference type="FunFam" id="1.10.220.10:FF:000007">
    <property type="entry name" value="Annexin"/>
    <property type="match status" value="1"/>
</dbReference>
<evidence type="ECO:0000313" key="13">
    <source>
        <dbReference type="EMBL" id="BAF63786.1"/>
    </source>
</evidence>
<keyword evidence="9 12" id="KW-0111">Calcium/phospholipid-binding</keyword>
<dbReference type="FunFam" id="1.10.220.10:FF:000001">
    <property type="entry name" value="Annexin"/>
    <property type="match status" value="1"/>
</dbReference>
<dbReference type="GO" id="GO:0005634">
    <property type="term" value="C:nucleus"/>
    <property type="evidence" value="ECO:0007669"/>
    <property type="project" value="TreeGrafter"/>
</dbReference>
<evidence type="ECO:0000256" key="10">
    <source>
        <dbReference type="ARBA" id="ARBA00056131"/>
    </source>
</evidence>
<dbReference type="PRINTS" id="PR00196">
    <property type="entry name" value="ANNEXIN"/>
</dbReference>
<keyword evidence="3" id="KW-0964">Secreted</keyword>
<keyword evidence="7" id="KW-0084">Basement membrane</keyword>
<dbReference type="EMBL" id="AB286845">
    <property type="protein sequence ID" value="BAF63786.1"/>
    <property type="molecule type" value="mRNA"/>
</dbReference>
<dbReference type="GO" id="GO:0001786">
    <property type="term" value="F:phosphatidylserine binding"/>
    <property type="evidence" value="ECO:0007669"/>
    <property type="project" value="TreeGrafter"/>
</dbReference>
<evidence type="ECO:0000256" key="3">
    <source>
        <dbReference type="ARBA" id="ARBA00022525"/>
    </source>
</evidence>
<comment type="subcellular location">
    <subcellularLocation>
        <location evidence="1">Secreted</location>
        <location evidence="1">Extracellular space</location>
        <location evidence="1">Extracellular matrix</location>
        <location evidence="1">Basement membrane</location>
    </subcellularLocation>
</comment>
<comment type="similarity">
    <text evidence="2 12">Belongs to the annexin family.</text>
</comment>
<dbReference type="AlphaFoldDB" id="A5LHA3"/>
<keyword evidence="5 12" id="KW-0677">Repeat</keyword>
<dbReference type="InterPro" id="IPR037104">
    <property type="entry name" value="Annexin_sf"/>
</dbReference>
<evidence type="ECO:0000256" key="5">
    <source>
        <dbReference type="ARBA" id="ARBA00022737"/>
    </source>
</evidence>
<dbReference type="GO" id="GO:0005509">
    <property type="term" value="F:calcium ion binding"/>
    <property type="evidence" value="ECO:0007669"/>
    <property type="project" value="InterPro"/>
</dbReference>
<keyword evidence="8 12" id="KW-0041">Annexin</keyword>
<dbReference type="InterPro" id="IPR018252">
    <property type="entry name" value="Annexin_repeat_CS"/>
</dbReference>
<dbReference type="InterPro" id="IPR018502">
    <property type="entry name" value="Annexin_repeat"/>
</dbReference>
<dbReference type="GO" id="GO:0005544">
    <property type="term" value="F:calcium-dependent phospholipid binding"/>
    <property type="evidence" value="ECO:0007669"/>
    <property type="project" value="UniProtKB-KW"/>
</dbReference>
<accession>A5LHA3</accession>
<evidence type="ECO:0000256" key="9">
    <source>
        <dbReference type="ARBA" id="ARBA00023302"/>
    </source>
</evidence>
<dbReference type="Pfam" id="PF00191">
    <property type="entry name" value="Annexin"/>
    <property type="match status" value="4"/>
</dbReference>
<dbReference type="FunFam" id="1.10.220.10:FF:000002">
    <property type="entry name" value="Annexin"/>
    <property type="match status" value="1"/>
</dbReference>
<dbReference type="PROSITE" id="PS00223">
    <property type="entry name" value="ANNEXIN_1"/>
    <property type="match status" value="2"/>
</dbReference>
<dbReference type="GO" id="GO:0006909">
    <property type="term" value="P:phagocytosis"/>
    <property type="evidence" value="ECO:0007669"/>
    <property type="project" value="TreeGrafter"/>
</dbReference>
<dbReference type="GO" id="GO:0005604">
    <property type="term" value="C:basement membrane"/>
    <property type="evidence" value="ECO:0007669"/>
    <property type="project" value="UniProtKB-SubCell"/>
</dbReference>
<gene>
    <name evidence="13" type="primary">ANXA1</name>
</gene>
<evidence type="ECO:0000256" key="12">
    <source>
        <dbReference type="RuleBase" id="RU003540"/>
    </source>
</evidence>
<name>A5LHA3_AQUCT</name>
<proteinExistence type="evidence at transcript level"/>
<dbReference type="Gene3D" id="1.10.220.10">
    <property type="entry name" value="Annexin"/>
    <property type="match status" value="4"/>
</dbReference>
<organism evidence="13">
    <name type="scientific">Aquarana catesbeiana</name>
    <name type="common">American bullfrog</name>
    <name type="synonym">Rana catesbeiana</name>
    <dbReference type="NCBI Taxonomy" id="8400"/>
    <lineage>
        <taxon>Eukaryota</taxon>
        <taxon>Metazoa</taxon>
        <taxon>Chordata</taxon>
        <taxon>Craniata</taxon>
        <taxon>Vertebrata</taxon>
        <taxon>Euteleostomi</taxon>
        <taxon>Amphibia</taxon>
        <taxon>Batrachia</taxon>
        <taxon>Anura</taxon>
        <taxon>Neobatrachia</taxon>
        <taxon>Ranoidea</taxon>
        <taxon>Ranidae</taxon>
        <taxon>Aquarana</taxon>
    </lineage>
</organism>
<dbReference type="GO" id="GO:0005886">
    <property type="term" value="C:plasma membrane"/>
    <property type="evidence" value="ECO:0007669"/>
    <property type="project" value="TreeGrafter"/>
</dbReference>
<keyword evidence="6 12" id="KW-0106">Calcium</keyword>
<dbReference type="InterPro" id="IPR001464">
    <property type="entry name" value="Annexin"/>
</dbReference>
<evidence type="ECO:0000256" key="1">
    <source>
        <dbReference type="ARBA" id="ARBA00004302"/>
    </source>
</evidence>
<dbReference type="PROSITE" id="PS51897">
    <property type="entry name" value="ANNEXIN_2"/>
    <property type="match status" value="4"/>
</dbReference>
<evidence type="ECO:0000256" key="7">
    <source>
        <dbReference type="ARBA" id="ARBA00022869"/>
    </source>
</evidence>